<dbReference type="InterPro" id="IPR011335">
    <property type="entry name" value="Restrct_endonuc-II-like"/>
</dbReference>
<dbReference type="Gene3D" id="3.90.320.10">
    <property type="match status" value="1"/>
</dbReference>
<evidence type="ECO:0000313" key="19">
    <source>
        <dbReference type="EMBL" id="MDK4326854.1"/>
    </source>
</evidence>
<evidence type="ECO:0000256" key="15">
    <source>
        <dbReference type="PROSITE-ProRule" id="PRU00560"/>
    </source>
</evidence>
<dbReference type="GO" id="GO:0003677">
    <property type="term" value="F:DNA binding"/>
    <property type="evidence" value="ECO:0007669"/>
    <property type="project" value="UniProtKB-KW"/>
</dbReference>
<gene>
    <name evidence="19" type="ORF">QPX54_10125</name>
</gene>
<comment type="catalytic activity">
    <reaction evidence="14">
        <text>ATP + H2O = ADP + phosphate + H(+)</text>
        <dbReference type="Rhea" id="RHEA:13065"/>
        <dbReference type="ChEBI" id="CHEBI:15377"/>
        <dbReference type="ChEBI" id="CHEBI:15378"/>
        <dbReference type="ChEBI" id="CHEBI:30616"/>
        <dbReference type="ChEBI" id="CHEBI:43474"/>
        <dbReference type="ChEBI" id="CHEBI:456216"/>
        <dbReference type="EC" id="5.6.2.4"/>
    </reaction>
</comment>
<dbReference type="Gene3D" id="1.10.10.160">
    <property type="match status" value="1"/>
</dbReference>
<dbReference type="InterPro" id="IPR011604">
    <property type="entry name" value="PDDEXK-like_dom_sf"/>
</dbReference>
<dbReference type="SUPFAM" id="SSF52980">
    <property type="entry name" value="Restriction endonuclease-like"/>
    <property type="match status" value="1"/>
</dbReference>
<feature type="region of interest" description="Disordered" evidence="16">
    <location>
        <begin position="1"/>
        <end position="23"/>
    </location>
</feature>
<dbReference type="EMBL" id="JASNVP010000010">
    <property type="protein sequence ID" value="MDK4326854.1"/>
    <property type="molecule type" value="Genomic_DNA"/>
</dbReference>
<accession>A0AAP4BWT1</accession>
<feature type="region of interest" description="Disordered" evidence="16">
    <location>
        <begin position="363"/>
        <end position="392"/>
    </location>
</feature>
<evidence type="ECO:0000256" key="10">
    <source>
        <dbReference type="ARBA" id="ARBA00023204"/>
    </source>
</evidence>
<evidence type="ECO:0000259" key="17">
    <source>
        <dbReference type="PROSITE" id="PS51198"/>
    </source>
</evidence>
<keyword evidence="4" id="KW-0227">DNA damage</keyword>
<evidence type="ECO:0000256" key="9">
    <source>
        <dbReference type="ARBA" id="ARBA00023125"/>
    </source>
</evidence>
<comment type="caution">
    <text evidence="19">The sequence shown here is derived from an EMBL/GenBank/DDBJ whole genome shotgun (WGS) entry which is preliminary data.</text>
</comment>
<dbReference type="InterPro" id="IPR038726">
    <property type="entry name" value="PDDEXK_AddAB-type"/>
</dbReference>
<dbReference type="Pfam" id="PF00580">
    <property type="entry name" value="UvrD-helicase"/>
    <property type="match status" value="1"/>
</dbReference>
<dbReference type="GO" id="GO:0043138">
    <property type="term" value="F:3'-5' DNA helicase activity"/>
    <property type="evidence" value="ECO:0007669"/>
    <property type="project" value="UniProtKB-EC"/>
</dbReference>
<evidence type="ECO:0000313" key="20">
    <source>
        <dbReference type="Proteomes" id="UP001226160"/>
    </source>
</evidence>
<comment type="catalytic activity">
    <reaction evidence="12">
        <text>Couples ATP hydrolysis with the unwinding of duplex DNA by translocating in the 3'-5' direction.</text>
        <dbReference type="EC" id="5.6.2.4"/>
    </reaction>
</comment>
<protein>
    <recommendedName>
        <fullName evidence="13">DNA 3'-5' helicase</fullName>
        <ecNumber evidence="13">5.6.2.4</ecNumber>
    </recommendedName>
</protein>
<dbReference type="GO" id="GO:0004527">
    <property type="term" value="F:exonuclease activity"/>
    <property type="evidence" value="ECO:0007669"/>
    <property type="project" value="UniProtKB-KW"/>
</dbReference>
<dbReference type="AlphaFoldDB" id="A0AAP4BWT1"/>
<feature type="compositionally biased region" description="Polar residues" evidence="16">
    <location>
        <begin position="870"/>
        <end position="883"/>
    </location>
</feature>
<name>A0AAP4BWT1_9CORY</name>
<dbReference type="InterPro" id="IPR014017">
    <property type="entry name" value="DNA_helicase_UvrD-like_C"/>
</dbReference>
<evidence type="ECO:0000256" key="3">
    <source>
        <dbReference type="ARBA" id="ARBA00022741"/>
    </source>
</evidence>
<dbReference type="SUPFAM" id="SSF52540">
    <property type="entry name" value="P-loop containing nucleoside triphosphate hydrolases"/>
    <property type="match status" value="1"/>
</dbReference>
<organism evidence="19 20">
    <name type="scientific">Corynebacterium propinquum</name>
    <dbReference type="NCBI Taxonomy" id="43769"/>
    <lineage>
        <taxon>Bacteria</taxon>
        <taxon>Bacillati</taxon>
        <taxon>Actinomycetota</taxon>
        <taxon>Actinomycetes</taxon>
        <taxon>Mycobacteriales</taxon>
        <taxon>Corynebacteriaceae</taxon>
        <taxon>Corynebacterium</taxon>
    </lineage>
</organism>
<keyword evidence="7" id="KW-0269">Exonuclease</keyword>
<dbReference type="GO" id="GO:0000725">
    <property type="term" value="P:recombinational repair"/>
    <property type="evidence" value="ECO:0007669"/>
    <property type="project" value="TreeGrafter"/>
</dbReference>
<feature type="compositionally biased region" description="Acidic residues" evidence="16">
    <location>
        <begin position="890"/>
        <end position="906"/>
    </location>
</feature>
<keyword evidence="10" id="KW-0234">DNA repair</keyword>
<feature type="binding site" evidence="15">
    <location>
        <begin position="56"/>
        <end position="63"/>
    </location>
    <ligand>
        <name>ATP</name>
        <dbReference type="ChEBI" id="CHEBI:30616"/>
    </ligand>
</feature>
<keyword evidence="3 15" id="KW-0547">Nucleotide-binding</keyword>
<dbReference type="Pfam" id="PF13361">
    <property type="entry name" value="UvrD_C"/>
    <property type="match status" value="1"/>
</dbReference>
<evidence type="ECO:0000256" key="5">
    <source>
        <dbReference type="ARBA" id="ARBA00022801"/>
    </source>
</evidence>
<feature type="region of interest" description="Disordered" evidence="16">
    <location>
        <begin position="829"/>
        <end position="849"/>
    </location>
</feature>
<keyword evidence="8 15" id="KW-0067">ATP-binding</keyword>
<dbReference type="RefSeq" id="WP_284590002.1">
    <property type="nucleotide sequence ID" value="NZ_CP100361.1"/>
</dbReference>
<dbReference type="PROSITE" id="PS51198">
    <property type="entry name" value="UVRD_HELICASE_ATP_BIND"/>
    <property type="match status" value="1"/>
</dbReference>
<evidence type="ECO:0000256" key="4">
    <source>
        <dbReference type="ARBA" id="ARBA00022763"/>
    </source>
</evidence>
<keyword evidence="11" id="KW-0413">Isomerase</keyword>
<dbReference type="InterPro" id="IPR013986">
    <property type="entry name" value="DExx_box_DNA_helicase_dom_sf"/>
</dbReference>
<evidence type="ECO:0000256" key="16">
    <source>
        <dbReference type="SAM" id="MobiDB-lite"/>
    </source>
</evidence>
<dbReference type="Pfam" id="PF12705">
    <property type="entry name" value="PDDEXK_1"/>
    <property type="match status" value="1"/>
</dbReference>
<keyword evidence="9" id="KW-0238">DNA-binding</keyword>
<evidence type="ECO:0000256" key="2">
    <source>
        <dbReference type="ARBA" id="ARBA00022722"/>
    </source>
</evidence>
<reference evidence="19" key="1">
    <citation type="submission" date="2023-05" db="EMBL/GenBank/DDBJ databases">
        <title>Metabolic capabilities are highly conserved among human nasal-associated Corynebacterium species in pangenomic analyses.</title>
        <authorList>
            <person name="Tran T.H."/>
            <person name="Roberts A.Q."/>
            <person name="Escapa I.F."/>
            <person name="Gao W."/>
            <person name="Conlan S."/>
            <person name="Kong H."/>
            <person name="Segre J.A."/>
            <person name="Kelly M.S."/>
            <person name="Lemon K.P."/>
        </authorList>
    </citation>
    <scope>NUCLEOTIDE SEQUENCE</scope>
    <source>
        <strain evidence="19">KPL2654</strain>
    </source>
</reference>
<dbReference type="CDD" id="cd17932">
    <property type="entry name" value="DEXQc_UvrD"/>
    <property type="match status" value="1"/>
</dbReference>
<dbReference type="PANTHER" id="PTHR11070">
    <property type="entry name" value="UVRD / RECB / PCRA DNA HELICASE FAMILY MEMBER"/>
    <property type="match status" value="1"/>
</dbReference>
<dbReference type="GO" id="GO:0005524">
    <property type="term" value="F:ATP binding"/>
    <property type="evidence" value="ECO:0007669"/>
    <property type="project" value="UniProtKB-UniRule"/>
</dbReference>
<dbReference type="GO" id="GO:0005829">
    <property type="term" value="C:cytosol"/>
    <property type="evidence" value="ECO:0007669"/>
    <property type="project" value="TreeGrafter"/>
</dbReference>
<proteinExistence type="inferred from homology"/>
<keyword evidence="5 15" id="KW-0378">Hydrolase</keyword>
<comment type="similarity">
    <text evidence="1">Belongs to the helicase family. UvrD subfamily.</text>
</comment>
<dbReference type="Proteomes" id="UP001226160">
    <property type="component" value="Unassembled WGS sequence"/>
</dbReference>
<evidence type="ECO:0000256" key="7">
    <source>
        <dbReference type="ARBA" id="ARBA00022839"/>
    </source>
</evidence>
<keyword evidence="6 15" id="KW-0347">Helicase</keyword>
<evidence type="ECO:0000256" key="11">
    <source>
        <dbReference type="ARBA" id="ARBA00023235"/>
    </source>
</evidence>
<evidence type="ECO:0000256" key="6">
    <source>
        <dbReference type="ARBA" id="ARBA00022806"/>
    </source>
</evidence>
<evidence type="ECO:0000256" key="1">
    <source>
        <dbReference type="ARBA" id="ARBA00009922"/>
    </source>
</evidence>
<dbReference type="InterPro" id="IPR014016">
    <property type="entry name" value="UvrD-like_ATP-bd"/>
</dbReference>
<feature type="compositionally biased region" description="Polar residues" evidence="16">
    <location>
        <begin position="1"/>
        <end position="18"/>
    </location>
</feature>
<dbReference type="GO" id="GO:0033202">
    <property type="term" value="C:DNA helicase complex"/>
    <property type="evidence" value="ECO:0007669"/>
    <property type="project" value="TreeGrafter"/>
</dbReference>
<dbReference type="Gene3D" id="3.40.50.300">
    <property type="entry name" value="P-loop containing nucleotide triphosphate hydrolases"/>
    <property type="match status" value="3"/>
</dbReference>
<evidence type="ECO:0000256" key="8">
    <source>
        <dbReference type="ARBA" id="ARBA00022840"/>
    </source>
</evidence>
<keyword evidence="2" id="KW-0540">Nuclease</keyword>
<feature type="region of interest" description="Disordered" evidence="16">
    <location>
        <begin position="861"/>
        <end position="919"/>
    </location>
</feature>
<evidence type="ECO:0000259" key="18">
    <source>
        <dbReference type="PROSITE" id="PS51217"/>
    </source>
</evidence>
<dbReference type="Gene3D" id="1.10.486.10">
    <property type="entry name" value="PCRA, domain 4"/>
    <property type="match status" value="1"/>
</dbReference>
<feature type="domain" description="UvrD-like helicase ATP-binding" evidence="17">
    <location>
        <begin position="35"/>
        <end position="396"/>
    </location>
</feature>
<dbReference type="EC" id="5.6.2.4" evidence="13"/>
<feature type="domain" description="UvrD-like helicase C-terminal" evidence="18">
    <location>
        <begin position="397"/>
        <end position="721"/>
    </location>
</feature>
<evidence type="ECO:0000256" key="12">
    <source>
        <dbReference type="ARBA" id="ARBA00034617"/>
    </source>
</evidence>
<dbReference type="PANTHER" id="PTHR11070:SF55">
    <property type="entry name" value="DNA 3'-5' HELICASE"/>
    <property type="match status" value="1"/>
</dbReference>
<dbReference type="InterPro" id="IPR000212">
    <property type="entry name" value="DNA_helicase_UvrD/REP"/>
</dbReference>
<sequence length="1176" mass="130216">MSNELQQNIARSEQNSGRSGDISPQLLSEILGQRFAPTKQQAAIIGAEPGPLLVVAGAGAGKTETMAARVVWLVANGYALPEEVLGLTFTRKASQELAKRIRDRLQVLRDSPRLPEIDPDGRLRANLETIAPRVSTYDSYAGDLVREYGLLLPVEPTARLITQAHLVSLAQSVVRNYEGTLETEKKESSIVDELLELYNRMANNLSFAEDFRECARAFAEVENLPRAPKQRKNLNKDVQNWIARQQVRVDFLPLIQQLEHELVERNAVTFTQQMSAAARLAEQHPAVGASQRRQTKVVMLDEYQDTSHAQRVLLRNLFGTTPHEGLTVTAVGDPMQAIYGWRGATAENLAMFTHDFPVAAESPEVAEPPEAKSPQETAAATRPAPSKELTTSWRNPSTVLDIANTVSHAVLGSGPERPVAPLEPRAGAGAGVVRFGYWPTAEEEIDWVAGNLAEKYREYLLRREHDPDARFSAAVLVRKNKQSRVIAEALEQCGVPYEVVGLGGLLEIPEVADMMAVATMLIRPEDMAAALRIVAGPAVGLGMVDIKALAARAKNLAGRLREHDDAGENVEEEPQLPEDILEAQLAAALEEEADHTVGITDAIADLGELDRYSEDGLARITELSSKLRYLRTYCLGKPLSDLFADIIETFHLRTEVLTQRRDGAVHLDKALDAIAEFDGEPLEAWLDYAELAREHEDSLAPGETPKSTNRVQIMTAHKAKGLEFSSVYVCHADTSTYKAQTRTFLTDAAHTPHHDWPRLHEAEDRKEFENNCKEFIAEQKAVDAEENARLFYVALTRAEDELVITGSEKDPYEHFAEMHRYASKRAAELAEQTAAAPHGAGTNHAVSEPPIQIVNWKLATDEPDEPNESDVPSDQRLSANQDSLGGAEDSSIEDSSAEDDSSEDDTTAQFPSVRPRDEVRRGAQLVQQAMEALGTEEEIPALGGELFSLWERETTALIEEHQALAAPVVDVEIPGELTASELVALRDNPTQFARRQRRPVPFKPNAYAKRGTAFHQWIEDRYGANAILDETELPGNEETVEADFEKLKEAFLASAWADKTPTNVEQGFEFSLGTSVVRGRMDAVFDMGQYWMVVDWKTGRPPQGEQMRSAVIQLSVYREAWQRISGTDKPVRAAFHYIMDNYTFEPKQLPDADELATMLERENRPDGTGHSDSKGN</sequence>
<evidence type="ECO:0000256" key="14">
    <source>
        <dbReference type="ARBA" id="ARBA00048988"/>
    </source>
</evidence>
<evidence type="ECO:0000256" key="13">
    <source>
        <dbReference type="ARBA" id="ARBA00034808"/>
    </source>
</evidence>
<dbReference type="InterPro" id="IPR027417">
    <property type="entry name" value="P-loop_NTPase"/>
</dbReference>
<dbReference type="PROSITE" id="PS51217">
    <property type="entry name" value="UVRD_HELICASE_CTER"/>
    <property type="match status" value="1"/>
</dbReference>